<comment type="caution">
    <text evidence="1">The sequence shown here is derived from an EMBL/GenBank/DDBJ whole genome shotgun (WGS) entry which is preliminary data.</text>
</comment>
<proteinExistence type="predicted"/>
<dbReference type="RefSeq" id="WP_179750875.1">
    <property type="nucleotide sequence ID" value="NZ_JACCBU010000001.1"/>
</dbReference>
<dbReference type="Proteomes" id="UP000569914">
    <property type="component" value="Unassembled WGS sequence"/>
</dbReference>
<gene>
    <name evidence="1" type="ORF">BKA15_002338</name>
</gene>
<organism evidence="1 2">
    <name type="scientific">Microlunatus parietis</name>
    <dbReference type="NCBI Taxonomy" id="682979"/>
    <lineage>
        <taxon>Bacteria</taxon>
        <taxon>Bacillati</taxon>
        <taxon>Actinomycetota</taxon>
        <taxon>Actinomycetes</taxon>
        <taxon>Propionibacteriales</taxon>
        <taxon>Propionibacteriaceae</taxon>
        <taxon>Microlunatus</taxon>
    </lineage>
</organism>
<reference evidence="1 2" key="1">
    <citation type="submission" date="2020-07" db="EMBL/GenBank/DDBJ databases">
        <title>Sequencing the genomes of 1000 actinobacteria strains.</title>
        <authorList>
            <person name="Klenk H.-P."/>
        </authorList>
    </citation>
    <scope>NUCLEOTIDE SEQUENCE [LARGE SCALE GENOMIC DNA]</scope>
    <source>
        <strain evidence="1 2">DSM 22083</strain>
    </source>
</reference>
<dbReference type="AlphaFoldDB" id="A0A7Y9L8Q5"/>
<name>A0A7Y9L8Q5_9ACTN</name>
<evidence type="ECO:0000313" key="1">
    <source>
        <dbReference type="EMBL" id="NYE71009.1"/>
    </source>
</evidence>
<protein>
    <submittedName>
        <fullName evidence="1">Uncharacterized protein with von Willebrand factor type A (VWA) domain</fullName>
    </submittedName>
</protein>
<dbReference type="EMBL" id="JACCBU010000001">
    <property type="protein sequence ID" value="NYE71009.1"/>
    <property type="molecule type" value="Genomic_DNA"/>
</dbReference>
<keyword evidence="2" id="KW-1185">Reference proteome</keyword>
<accession>A0A7Y9L8Q5</accession>
<evidence type="ECO:0000313" key="2">
    <source>
        <dbReference type="Proteomes" id="UP000569914"/>
    </source>
</evidence>
<sequence>MTSRPAVDLVAELVLDGATVERAVSTMIKYGHPAGLTGLDALRPRVAARRATVDRVLAIDPVLAAVAPVVDDAVRVELHTLFADPDDLARLEEAELRQLPESAAATYQVLSSRRWHSAAAEAIFADAADTVHRSVFAVLVDRAVRELGALAGTDVAEMIMALEHFGTLVDDGTRRLGTDQDHARLRPLGSRTDPATPDLGDLADELAWRRSAQHRLLAVLDEPARRRLVAAWTGSAARRPDWLAAIAAFHRRLTVLRSGTDPDRPDDRLALYLFAEVLDPIAESADLDLLDRALGQDYPGSSLDDVDPEAVGRLLGDAARRRLADLNAFARQVPANDDTAAMVRRRLPAAALRRGLTPALRRRLGALAEDVPEDRAAVVLVTDSGEAARAGELAIRELVRRHRPADAVRLIKDEAGLRGRITRAVARTGADRAAVVVLSDDHSPGTLDAAALNALRRSGDQRGWAVGLVSGSGPTTGERVTATVRKAVEFMIDFWAGGA</sequence>